<dbReference type="AlphaFoldDB" id="A0A1C7IE80"/>
<dbReference type="InterPro" id="IPR050807">
    <property type="entry name" value="TransReg_Diox_bact_type"/>
</dbReference>
<evidence type="ECO:0000259" key="2">
    <source>
        <dbReference type="PROSITE" id="PS50943"/>
    </source>
</evidence>
<dbReference type="PROSITE" id="PS50943">
    <property type="entry name" value="HTH_CROC1"/>
    <property type="match status" value="1"/>
</dbReference>
<name>A0A1C7IE80_9FIRM</name>
<dbReference type="Proteomes" id="UP000092574">
    <property type="component" value="Chromosome"/>
</dbReference>
<feature type="domain" description="HTH cro/C1-type" evidence="2">
    <location>
        <begin position="15"/>
        <end position="69"/>
    </location>
</feature>
<sequence length="110" mass="12384">MELKNDYNLTVGLRIREIREALHLTREQFSEICDISDSFLADIERGKKSITIKTLNKICTGANISADYIVFGNKSDFASDAIIEILRALPHDKLVSALVILNEYARAVKD</sequence>
<evidence type="ECO:0000256" key="1">
    <source>
        <dbReference type="ARBA" id="ARBA00023125"/>
    </source>
</evidence>
<evidence type="ECO:0000313" key="3">
    <source>
        <dbReference type="EMBL" id="ANU77980.1"/>
    </source>
</evidence>
<dbReference type="GO" id="GO:0003700">
    <property type="term" value="F:DNA-binding transcription factor activity"/>
    <property type="evidence" value="ECO:0007669"/>
    <property type="project" value="TreeGrafter"/>
</dbReference>
<dbReference type="KEGG" id="byl:A4V09_20905"/>
<dbReference type="SUPFAM" id="SSF47413">
    <property type="entry name" value="lambda repressor-like DNA-binding domains"/>
    <property type="match status" value="1"/>
</dbReference>
<dbReference type="GO" id="GO:0005829">
    <property type="term" value="C:cytosol"/>
    <property type="evidence" value="ECO:0007669"/>
    <property type="project" value="TreeGrafter"/>
</dbReference>
<dbReference type="GO" id="GO:0003677">
    <property type="term" value="F:DNA binding"/>
    <property type="evidence" value="ECO:0007669"/>
    <property type="project" value="UniProtKB-KW"/>
</dbReference>
<protein>
    <submittedName>
        <fullName evidence="3">Transcriptional regulator</fullName>
    </submittedName>
</protein>
<dbReference type="InterPro" id="IPR001387">
    <property type="entry name" value="Cro/C1-type_HTH"/>
</dbReference>
<dbReference type="RefSeq" id="WP_065544074.1">
    <property type="nucleotide sequence ID" value="NZ_CP015405.2"/>
</dbReference>
<dbReference type="EMBL" id="CP015405">
    <property type="protein sequence ID" value="ANU77980.1"/>
    <property type="molecule type" value="Genomic_DNA"/>
</dbReference>
<dbReference type="CDD" id="cd00093">
    <property type="entry name" value="HTH_XRE"/>
    <property type="match status" value="1"/>
</dbReference>
<keyword evidence="1" id="KW-0238">DNA-binding</keyword>
<dbReference type="SMART" id="SM00530">
    <property type="entry name" value="HTH_XRE"/>
    <property type="match status" value="1"/>
</dbReference>
<organism evidence="3 4">
    <name type="scientific">Blautia pseudococcoides</name>
    <dbReference type="NCBI Taxonomy" id="1796616"/>
    <lineage>
        <taxon>Bacteria</taxon>
        <taxon>Bacillati</taxon>
        <taxon>Bacillota</taxon>
        <taxon>Clostridia</taxon>
        <taxon>Lachnospirales</taxon>
        <taxon>Lachnospiraceae</taxon>
        <taxon>Blautia</taxon>
    </lineage>
</organism>
<gene>
    <name evidence="3" type="ORF">A4V09_20905</name>
</gene>
<dbReference type="STRING" id="1796616.A4V09_20905"/>
<dbReference type="PANTHER" id="PTHR46797:SF24">
    <property type="entry name" value="DNA-BINDING PHAGE PROTEIN"/>
    <property type="match status" value="1"/>
</dbReference>
<dbReference type="OrthoDB" id="371153at2"/>
<dbReference type="Gene3D" id="1.10.260.40">
    <property type="entry name" value="lambda repressor-like DNA-binding domains"/>
    <property type="match status" value="1"/>
</dbReference>
<dbReference type="Pfam" id="PF01381">
    <property type="entry name" value="HTH_3"/>
    <property type="match status" value="1"/>
</dbReference>
<reference evidence="3" key="1">
    <citation type="submission" date="2017-04" db="EMBL/GenBank/DDBJ databases">
        <title>Complete Genome Sequences of Twelve Strains of a Stable Defined Moderately Diverse Mouse Microbiota 2 (sDMDMm2).</title>
        <authorList>
            <person name="Uchimura Y."/>
            <person name="Wyss M."/>
            <person name="Brugiroux S."/>
            <person name="Limenitakis J.P."/>
            <person name="Stecher B."/>
            <person name="McCoy K.D."/>
            <person name="Macpherson A.J."/>
        </authorList>
    </citation>
    <scope>NUCLEOTIDE SEQUENCE</scope>
    <source>
        <strain evidence="3">YL58</strain>
    </source>
</reference>
<proteinExistence type="predicted"/>
<dbReference type="InterPro" id="IPR010982">
    <property type="entry name" value="Lambda_DNA-bd_dom_sf"/>
</dbReference>
<dbReference type="PANTHER" id="PTHR46797">
    <property type="entry name" value="HTH-TYPE TRANSCRIPTIONAL REGULATOR"/>
    <property type="match status" value="1"/>
</dbReference>
<keyword evidence="4" id="KW-1185">Reference proteome</keyword>
<evidence type="ECO:0000313" key="4">
    <source>
        <dbReference type="Proteomes" id="UP000092574"/>
    </source>
</evidence>
<accession>A0A1C7IE80</accession>